<organism evidence="2 3">
    <name type="scientific">Cercospora berteroae</name>
    <dbReference type="NCBI Taxonomy" id="357750"/>
    <lineage>
        <taxon>Eukaryota</taxon>
        <taxon>Fungi</taxon>
        <taxon>Dikarya</taxon>
        <taxon>Ascomycota</taxon>
        <taxon>Pezizomycotina</taxon>
        <taxon>Dothideomycetes</taxon>
        <taxon>Dothideomycetidae</taxon>
        <taxon>Mycosphaerellales</taxon>
        <taxon>Mycosphaerellaceae</taxon>
        <taxon>Cercospora</taxon>
    </lineage>
</organism>
<dbReference type="EMBL" id="PNEN01000514">
    <property type="protein sequence ID" value="PPJ56681.1"/>
    <property type="molecule type" value="Genomic_DNA"/>
</dbReference>
<gene>
    <name evidence="2" type="ORF">CBER1_08731</name>
</gene>
<accession>A0A2S6CAB4</accession>
<evidence type="ECO:0000313" key="2">
    <source>
        <dbReference type="EMBL" id="PPJ56681.1"/>
    </source>
</evidence>
<dbReference type="Proteomes" id="UP000237631">
    <property type="component" value="Unassembled WGS sequence"/>
</dbReference>
<keyword evidence="3" id="KW-1185">Reference proteome</keyword>
<evidence type="ECO:0000256" key="1">
    <source>
        <dbReference type="SAM" id="MobiDB-lite"/>
    </source>
</evidence>
<reference evidence="3" key="1">
    <citation type="journal article" date="2017" name="bioRxiv">
        <title>Conservation of a gene cluster reveals novel cercosporin biosynthetic mechanisms and extends production to the genus Colletotrichum.</title>
        <authorList>
            <person name="de Jonge R."/>
            <person name="Ebert M.K."/>
            <person name="Huitt-Roehl C.R."/>
            <person name="Pal P."/>
            <person name="Suttle J.C."/>
            <person name="Spanner R.E."/>
            <person name="Neubauer J.D."/>
            <person name="Jurick W.M.II."/>
            <person name="Stott K.A."/>
            <person name="Secor G.A."/>
            <person name="Thomma B.P.H.J."/>
            <person name="Van de Peer Y."/>
            <person name="Townsend C.A."/>
            <person name="Bolton M.D."/>
        </authorList>
    </citation>
    <scope>NUCLEOTIDE SEQUENCE [LARGE SCALE GENOMIC DNA]</scope>
    <source>
        <strain evidence="3">CBS538.71</strain>
    </source>
</reference>
<feature type="region of interest" description="Disordered" evidence="1">
    <location>
        <begin position="129"/>
        <end position="153"/>
    </location>
</feature>
<feature type="compositionally biased region" description="Acidic residues" evidence="1">
    <location>
        <begin position="134"/>
        <end position="153"/>
    </location>
</feature>
<sequence>MFITQPPATNLKYSYSYCLPRDTGRKGGYHIQMTRRREGKIWNSTGVTMGDVADRITKVAEWKGGRFDSSMPLLVSVHDDGSGQLWDVAPSPKHGATLEFLPATRKESQRALSMPSLLDLDWDICSFPQIASSDSEDGGESDSEGEVEEEAES</sequence>
<protein>
    <submittedName>
        <fullName evidence="2">Uncharacterized protein</fullName>
    </submittedName>
</protein>
<comment type="caution">
    <text evidence="2">The sequence shown here is derived from an EMBL/GenBank/DDBJ whole genome shotgun (WGS) entry which is preliminary data.</text>
</comment>
<proteinExistence type="predicted"/>
<dbReference type="AlphaFoldDB" id="A0A2S6CAB4"/>
<name>A0A2S6CAB4_9PEZI</name>
<evidence type="ECO:0000313" key="3">
    <source>
        <dbReference type="Proteomes" id="UP000237631"/>
    </source>
</evidence>